<dbReference type="Proteomes" id="UP000004994">
    <property type="component" value="Chromosome 8"/>
</dbReference>
<keyword evidence="5" id="KW-0934">Plastid</keyword>
<dbReference type="InterPro" id="IPR002487">
    <property type="entry name" value="TF_Kbox"/>
</dbReference>
<evidence type="ECO:0000313" key="16">
    <source>
        <dbReference type="Proteomes" id="UP000004994"/>
    </source>
</evidence>
<dbReference type="InterPro" id="IPR024438">
    <property type="entry name" value="Staygreen"/>
</dbReference>
<evidence type="ECO:0000256" key="3">
    <source>
        <dbReference type="ARBA" id="ARBA00009234"/>
    </source>
</evidence>
<reference evidence="15" key="2">
    <citation type="submission" date="2019-01" db="UniProtKB">
        <authorList>
            <consortium name="EnsemblPlants"/>
        </authorList>
    </citation>
    <scope>IDENTIFICATION</scope>
    <source>
        <strain evidence="15">cv. Heinz 1706</strain>
    </source>
</reference>
<evidence type="ECO:0000256" key="8">
    <source>
        <dbReference type="ARBA" id="ARBA00023125"/>
    </source>
</evidence>
<evidence type="ECO:0000256" key="9">
    <source>
        <dbReference type="ARBA" id="ARBA00023163"/>
    </source>
</evidence>
<dbReference type="InterPro" id="IPR036879">
    <property type="entry name" value="TF_MADSbox_sf"/>
</dbReference>
<dbReference type="AlphaFoldDB" id="A0A3Q7HVL9"/>
<dbReference type="InParanoid" id="A0A3Q7HVL9"/>
<dbReference type="PANTHER" id="PTHR31750:SF4">
    <property type="entry name" value="LP06106P"/>
    <property type="match status" value="1"/>
</dbReference>
<evidence type="ECO:0000256" key="10">
    <source>
        <dbReference type="ARBA" id="ARBA00023242"/>
    </source>
</evidence>
<dbReference type="Pfam" id="PF12638">
    <property type="entry name" value="Staygreen"/>
    <property type="match status" value="1"/>
</dbReference>
<dbReference type="InterPro" id="IPR033896">
    <property type="entry name" value="MEF2-like_N"/>
</dbReference>
<evidence type="ECO:0000256" key="6">
    <source>
        <dbReference type="ARBA" id="ARBA00022946"/>
    </source>
</evidence>
<keyword evidence="10" id="KW-0539">Nucleus</keyword>
<dbReference type="FunCoup" id="A0A3Q7HVL9">
    <property type="interactions" value="163"/>
</dbReference>
<reference evidence="15" key="1">
    <citation type="journal article" date="2012" name="Nature">
        <title>The tomato genome sequence provides insights into fleshy fruit evolution.</title>
        <authorList>
            <consortium name="Tomato Genome Consortium"/>
        </authorList>
    </citation>
    <scope>NUCLEOTIDE SEQUENCE [LARGE SCALE GENOMIC DNA]</scope>
    <source>
        <strain evidence="15">cv. Heinz 1706</strain>
    </source>
</reference>
<evidence type="ECO:0000256" key="4">
    <source>
        <dbReference type="ARBA" id="ARBA00022528"/>
    </source>
</evidence>
<evidence type="ECO:0000256" key="11">
    <source>
        <dbReference type="ARBA" id="ARBA00037260"/>
    </source>
</evidence>
<dbReference type="GO" id="GO:0000977">
    <property type="term" value="F:RNA polymerase II transcription regulatory region sequence-specific DNA binding"/>
    <property type="evidence" value="ECO:0007669"/>
    <property type="project" value="InterPro"/>
</dbReference>
<dbReference type="PANTHER" id="PTHR31750">
    <property type="entry name" value="PROTEIN STAY-GREEN 1, CHLOROPLASTIC-RELATED"/>
    <property type="match status" value="1"/>
</dbReference>
<dbReference type="InterPro" id="IPR002100">
    <property type="entry name" value="TF_MADSbox"/>
</dbReference>
<dbReference type="GO" id="GO:0046983">
    <property type="term" value="F:protein dimerization activity"/>
    <property type="evidence" value="ECO:0007669"/>
    <property type="project" value="InterPro"/>
</dbReference>
<dbReference type="PROSITE" id="PS50066">
    <property type="entry name" value="MADS_BOX_2"/>
    <property type="match status" value="1"/>
</dbReference>
<accession>A0A3Q7HVL9</accession>
<dbReference type="OMA" id="LEGWANR"/>
<evidence type="ECO:0000256" key="2">
    <source>
        <dbReference type="ARBA" id="ARBA00004229"/>
    </source>
</evidence>
<dbReference type="GO" id="GO:0003700">
    <property type="term" value="F:DNA-binding transcription factor activity"/>
    <property type="evidence" value="ECO:0007669"/>
    <property type="project" value="InterPro"/>
</dbReference>
<feature type="region of interest" description="Disordered" evidence="13">
    <location>
        <begin position="256"/>
        <end position="277"/>
    </location>
</feature>
<dbReference type="PROSITE" id="PS00350">
    <property type="entry name" value="MADS_BOX_1"/>
    <property type="match status" value="1"/>
</dbReference>
<organism evidence="15">
    <name type="scientific">Solanum lycopersicum</name>
    <name type="common">Tomato</name>
    <name type="synonym">Lycopersicon esculentum</name>
    <dbReference type="NCBI Taxonomy" id="4081"/>
    <lineage>
        <taxon>Eukaryota</taxon>
        <taxon>Viridiplantae</taxon>
        <taxon>Streptophyta</taxon>
        <taxon>Embryophyta</taxon>
        <taxon>Tracheophyta</taxon>
        <taxon>Spermatophyta</taxon>
        <taxon>Magnoliopsida</taxon>
        <taxon>eudicotyledons</taxon>
        <taxon>Gunneridae</taxon>
        <taxon>Pentapetalae</taxon>
        <taxon>asterids</taxon>
        <taxon>lamiids</taxon>
        <taxon>Solanales</taxon>
        <taxon>Solanaceae</taxon>
        <taxon>Solanoideae</taxon>
        <taxon>Solaneae</taxon>
        <taxon>Solanum</taxon>
        <taxon>Solanum subgen. Lycopersicon</taxon>
    </lineage>
</organism>
<keyword evidence="7" id="KW-0805">Transcription regulation</keyword>
<evidence type="ECO:0000256" key="5">
    <source>
        <dbReference type="ARBA" id="ARBA00022640"/>
    </source>
</evidence>
<dbReference type="SUPFAM" id="SSF55455">
    <property type="entry name" value="SRF-like"/>
    <property type="match status" value="1"/>
</dbReference>
<dbReference type="FunFam" id="3.40.1810.10:FF:000003">
    <property type="entry name" value="MADS-box transcription factor MADS-MC"/>
    <property type="match status" value="1"/>
</dbReference>
<evidence type="ECO:0000256" key="13">
    <source>
        <dbReference type="SAM" id="MobiDB-lite"/>
    </source>
</evidence>
<keyword evidence="16" id="KW-1185">Reference proteome</keyword>
<keyword evidence="8" id="KW-0238">DNA-binding</keyword>
<dbReference type="GO" id="GO:0009507">
    <property type="term" value="C:chloroplast"/>
    <property type="evidence" value="ECO:0007669"/>
    <property type="project" value="UniProtKB-SubCell"/>
</dbReference>
<feature type="domain" description="MADS-box" evidence="14">
    <location>
        <begin position="1"/>
        <end position="61"/>
    </location>
</feature>
<keyword evidence="4" id="KW-0150">Chloroplast</keyword>
<keyword evidence="6" id="KW-0809">Transit peptide</keyword>
<comment type="function">
    <text evidence="11">Probable transcription factor.</text>
</comment>
<evidence type="ECO:0000313" key="15">
    <source>
        <dbReference type="EnsemblPlants" id="Solyc08g080100.3.1"/>
    </source>
</evidence>
<dbReference type="GO" id="GO:0005634">
    <property type="term" value="C:nucleus"/>
    <property type="evidence" value="ECO:0007669"/>
    <property type="project" value="UniProtKB-SubCell"/>
</dbReference>
<comment type="subcellular location">
    <subcellularLocation>
        <location evidence="1">Nucleus</location>
    </subcellularLocation>
    <subcellularLocation>
        <location evidence="2">Plastid</location>
        <location evidence="2">Chloroplast</location>
    </subcellularLocation>
</comment>
<sequence>MVRGKTELKRIENATSRQVTFSKRRSGLLKKAFELSVLCDAEVALIVFSPKGKLYEFSSSRKLLGHGLESSTFDELQKVEEQLEKSLSNIRARKVARLFGPAIFEASKLKVLFLGVDEEKHPGKLPRTYTLTHSDITSKLTLAISQTINNSQLQGWYNRLQRDEVVAEWKKVKGKMSLHVHCHISGGHFMLDLFARLRNYIFCKELPVVLKAFVHGDENLLRNYPELQEALVWVYFHSNIQEFNKVECWGPLRDATSPSSSSGGVGGVKSTSFTSNSNKKWELPKPCEEACACCFPPVSVMPWLSSNLDGVGEENGTIQQGLQEQQS</sequence>
<dbReference type="EnsemblPlants" id="Solyc08g080100.3.1">
    <property type="protein sequence ID" value="Solyc08g080100.3.1"/>
    <property type="gene ID" value="Solyc08g080100.3"/>
</dbReference>
<proteinExistence type="inferred from homology"/>
<protein>
    <recommendedName>
        <fullName evidence="12">Agamous-like MADS-box protein AGL8 homolog</fullName>
    </recommendedName>
</protein>
<evidence type="ECO:0000256" key="7">
    <source>
        <dbReference type="ARBA" id="ARBA00023015"/>
    </source>
</evidence>
<keyword evidence="9" id="KW-0804">Transcription</keyword>
<dbReference type="GO" id="GO:0045944">
    <property type="term" value="P:positive regulation of transcription by RNA polymerase II"/>
    <property type="evidence" value="ECO:0007669"/>
    <property type="project" value="InterPro"/>
</dbReference>
<evidence type="ECO:0000256" key="12">
    <source>
        <dbReference type="ARBA" id="ARBA00072337"/>
    </source>
</evidence>
<dbReference type="SMART" id="SM00432">
    <property type="entry name" value="MADS"/>
    <property type="match status" value="1"/>
</dbReference>
<comment type="similarity">
    <text evidence="3">Belongs to the staygreen family.</text>
</comment>
<dbReference type="Pfam" id="PF00319">
    <property type="entry name" value="SRF-TF"/>
    <property type="match status" value="1"/>
</dbReference>
<evidence type="ECO:0000259" key="14">
    <source>
        <dbReference type="PROSITE" id="PS50066"/>
    </source>
</evidence>
<dbReference type="Pfam" id="PF01486">
    <property type="entry name" value="K-box"/>
    <property type="match status" value="1"/>
</dbReference>
<dbReference type="CDD" id="cd00265">
    <property type="entry name" value="MADS_MEF2_like"/>
    <property type="match status" value="1"/>
</dbReference>
<dbReference type="Gene3D" id="3.40.1810.10">
    <property type="entry name" value="Transcription factor, MADS-box"/>
    <property type="match status" value="1"/>
</dbReference>
<dbReference type="GO" id="GO:0015996">
    <property type="term" value="P:chlorophyll catabolic process"/>
    <property type="evidence" value="ECO:0000318"/>
    <property type="project" value="GO_Central"/>
</dbReference>
<dbReference type="PRINTS" id="PR00404">
    <property type="entry name" value="MADSDOMAIN"/>
</dbReference>
<evidence type="ECO:0000256" key="1">
    <source>
        <dbReference type="ARBA" id="ARBA00004123"/>
    </source>
</evidence>
<name>A0A3Q7HVL9_SOLLC</name>
<dbReference type="Gramene" id="Solyc08g080100.3.1">
    <property type="protein sequence ID" value="Solyc08g080100.3.1"/>
    <property type="gene ID" value="Solyc08g080100.3"/>
</dbReference>